<dbReference type="Proteomes" id="UP000716291">
    <property type="component" value="Unassembled WGS sequence"/>
</dbReference>
<organism evidence="1 2">
    <name type="scientific">Rhizopus oryzae</name>
    <name type="common">Mucormycosis agent</name>
    <name type="synonym">Rhizopus arrhizus var. delemar</name>
    <dbReference type="NCBI Taxonomy" id="64495"/>
    <lineage>
        <taxon>Eukaryota</taxon>
        <taxon>Fungi</taxon>
        <taxon>Fungi incertae sedis</taxon>
        <taxon>Mucoromycota</taxon>
        <taxon>Mucoromycotina</taxon>
        <taxon>Mucoromycetes</taxon>
        <taxon>Mucorales</taxon>
        <taxon>Mucorineae</taxon>
        <taxon>Rhizopodaceae</taxon>
        <taxon>Rhizopus</taxon>
    </lineage>
</organism>
<gene>
    <name evidence="1" type="ORF">G6F64_015244</name>
</gene>
<proteinExistence type="predicted"/>
<accession>A0A9P7BHM2</accession>
<dbReference type="AlphaFoldDB" id="A0A9P7BHM2"/>
<evidence type="ECO:0000313" key="2">
    <source>
        <dbReference type="Proteomes" id="UP000716291"/>
    </source>
</evidence>
<name>A0A9P7BHM2_RHIOR</name>
<evidence type="ECO:0000313" key="1">
    <source>
        <dbReference type="EMBL" id="KAG1273928.1"/>
    </source>
</evidence>
<keyword evidence="2" id="KW-1185">Reference proteome</keyword>
<dbReference type="EMBL" id="JAANQT010012072">
    <property type="protein sequence ID" value="KAG1273928.1"/>
    <property type="molecule type" value="Genomic_DNA"/>
</dbReference>
<protein>
    <submittedName>
        <fullName evidence="1">Uncharacterized protein</fullName>
    </submittedName>
</protein>
<reference evidence="1" key="1">
    <citation type="journal article" date="2020" name="Microb. Genom.">
        <title>Genetic diversity of clinical and environmental Mucorales isolates obtained from an investigation of mucormycosis cases among solid organ transplant recipients.</title>
        <authorList>
            <person name="Nguyen M.H."/>
            <person name="Kaul D."/>
            <person name="Muto C."/>
            <person name="Cheng S.J."/>
            <person name="Richter R.A."/>
            <person name="Bruno V.M."/>
            <person name="Liu G."/>
            <person name="Beyhan S."/>
            <person name="Sundermann A.J."/>
            <person name="Mounaud S."/>
            <person name="Pasculle A.W."/>
            <person name="Nierman W.C."/>
            <person name="Driscoll E."/>
            <person name="Cumbie R."/>
            <person name="Clancy C.J."/>
            <person name="Dupont C.L."/>
        </authorList>
    </citation>
    <scope>NUCLEOTIDE SEQUENCE</scope>
    <source>
        <strain evidence="1">GL11</strain>
    </source>
</reference>
<comment type="caution">
    <text evidence="1">The sequence shown here is derived from an EMBL/GenBank/DDBJ whole genome shotgun (WGS) entry which is preliminary data.</text>
</comment>
<sequence length="120" mass="12343">MPKVTSLPASAALAAWATAAWKAFSLRTTWSEGSTSSRASSFSARTCNAAIAMAGAVLRPIGSRINACGRTLHSRSCSAAMKRCSWLATTIGALPAMSATRFQVACSIVSSPTSGRNCLG</sequence>